<evidence type="ECO:0000256" key="5">
    <source>
        <dbReference type="HAMAP-Rule" id="MF_01637"/>
    </source>
</evidence>
<dbReference type="GO" id="GO:0051539">
    <property type="term" value="F:4 iron, 4 sulfur cluster binding"/>
    <property type="evidence" value="ECO:0007669"/>
    <property type="project" value="UniProtKB-UniRule"/>
</dbReference>
<dbReference type="RefSeq" id="WP_154060941.1">
    <property type="nucleotide sequence ID" value="NZ_LR217692.1"/>
</dbReference>
<keyword evidence="4 5" id="KW-0411">Iron-sulfur</keyword>
<evidence type="ECO:0000256" key="1">
    <source>
        <dbReference type="ARBA" id="ARBA00022485"/>
    </source>
</evidence>
<evidence type="ECO:0000313" key="9">
    <source>
        <dbReference type="Proteomes" id="UP000294466"/>
    </source>
</evidence>
<dbReference type="InterPro" id="IPR034904">
    <property type="entry name" value="FSCA_dom_sf"/>
</dbReference>
<feature type="domain" description="NIF system FeS cluster assembly NifU C-terminal" evidence="6">
    <location>
        <begin position="113"/>
        <end position="180"/>
    </location>
</feature>
<dbReference type="Gene3D" id="2.60.300.12">
    <property type="entry name" value="HesB-like domain"/>
    <property type="match status" value="1"/>
</dbReference>
<dbReference type="InterPro" id="IPR001075">
    <property type="entry name" value="NIF_FeS_clus_asmbl_NifU_C"/>
</dbReference>
<organism evidence="8 9">
    <name type="scientific">Buchnera aphidicola</name>
    <name type="common">Cinara cf. splendens/pseudotsugae 3390</name>
    <dbReference type="NCBI Taxonomy" id="2518980"/>
    <lineage>
        <taxon>Bacteria</taxon>
        <taxon>Pseudomonadati</taxon>
        <taxon>Pseudomonadota</taxon>
        <taxon>Gammaproteobacteria</taxon>
        <taxon>Enterobacterales</taxon>
        <taxon>Erwiniaceae</taxon>
        <taxon>Buchnera</taxon>
    </lineage>
</organism>
<sequence>MITISDSAKQYIISLLSKKKVETNIRIFINSPGTTHAECGMSYCELQDIDSINDQKISFNEFYIYIHKSMVPFLKNSSIDLIKNELGSQITLKAPYAKSAQKFRHSSQLENDVQKFLFAQVNPTLLLHGGSVNLINISSDGVVFLQFSGGCNGCSMISSTLKLGIEKQLMKHFSEISRVEDITNHVYGQHSYY</sequence>
<dbReference type="EMBL" id="LR217692">
    <property type="protein sequence ID" value="VFP77933.1"/>
    <property type="molecule type" value="Genomic_DNA"/>
</dbReference>
<dbReference type="AlphaFoldDB" id="A0A451CXA8"/>
<comment type="cofactor">
    <cofactor evidence="5">
        <name>[4Fe-4S] cluster</name>
        <dbReference type="ChEBI" id="CHEBI:49883"/>
    </cofactor>
    <text evidence="5">Binds 1 [4Fe-4S] cluster per subunit. The cluster is presumably bound at the interface of two monomers.</text>
</comment>
<dbReference type="SUPFAM" id="SSF89360">
    <property type="entry name" value="HesB-like domain"/>
    <property type="match status" value="1"/>
</dbReference>
<evidence type="ECO:0000259" key="7">
    <source>
        <dbReference type="Pfam" id="PF01521"/>
    </source>
</evidence>
<dbReference type="GO" id="GO:0005506">
    <property type="term" value="F:iron ion binding"/>
    <property type="evidence" value="ECO:0007669"/>
    <property type="project" value="InterPro"/>
</dbReference>
<keyword evidence="1 5" id="KW-0004">4Fe-4S</keyword>
<keyword evidence="2 5" id="KW-0479">Metal-binding</keyword>
<dbReference type="InterPro" id="IPR000361">
    <property type="entry name" value="ATAP_core_dom"/>
</dbReference>
<comment type="subunit">
    <text evidence="5">Homodimer.</text>
</comment>
<evidence type="ECO:0000256" key="4">
    <source>
        <dbReference type="ARBA" id="ARBA00023014"/>
    </source>
</evidence>
<dbReference type="GO" id="GO:0051604">
    <property type="term" value="P:protein maturation"/>
    <property type="evidence" value="ECO:0007669"/>
    <property type="project" value="UniProtKB-UniRule"/>
</dbReference>
<accession>A0A451CXA8</accession>
<keyword evidence="3 5" id="KW-0408">Iron</keyword>
<feature type="domain" description="Core" evidence="7">
    <location>
        <begin position="2"/>
        <end position="100"/>
    </location>
</feature>
<proteinExistence type="inferred from homology"/>
<dbReference type="GO" id="GO:0016226">
    <property type="term" value="P:iron-sulfur cluster assembly"/>
    <property type="evidence" value="ECO:0007669"/>
    <property type="project" value="UniProtKB-UniRule"/>
</dbReference>
<gene>
    <name evidence="5 8" type="primary">nfuA</name>
    <name evidence="8" type="ORF">BUCISPPS3390_366</name>
</gene>
<comment type="similarity">
    <text evidence="5">Belongs to the NfuA family.</text>
</comment>
<dbReference type="Pfam" id="PF01106">
    <property type="entry name" value="NifU"/>
    <property type="match status" value="1"/>
</dbReference>
<dbReference type="OrthoDB" id="9785450at2"/>
<dbReference type="Gene3D" id="3.30.300.130">
    <property type="entry name" value="Fe-S cluster assembly (FSCA)"/>
    <property type="match status" value="1"/>
</dbReference>
<evidence type="ECO:0000256" key="2">
    <source>
        <dbReference type="ARBA" id="ARBA00022723"/>
    </source>
</evidence>
<dbReference type="PANTHER" id="PTHR11178:SF51">
    <property type="entry name" value="FE_S BIOGENESIS PROTEIN NFUA"/>
    <property type="match status" value="1"/>
</dbReference>
<evidence type="ECO:0000256" key="3">
    <source>
        <dbReference type="ARBA" id="ARBA00023004"/>
    </source>
</evidence>
<dbReference type="InterPro" id="IPR035903">
    <property type="entry name" value="HesB-like_dom_sf"/>
</dbReference>
<dbReference type="Pfam" id="PF01521">
    <property type="entry name" value="Fe-S_biosyn"/>
    <property type="match status" value="1"/>
</dbReference>
<evidence type="ECO:0000259" key="6">
    <source>
        <dbReference type="Pfam" id="PF01106"/>
    </source>
</evidence>
<protein>
    <recommendedName>
        <fullName evidence="5">Fe/S biogenesis protein NfuA</fullName>
    </recommendedName>
</protein>
<feature type="binding site" evidence="5">
    <location>
        <position position="151"/>
    </location>
    <ligand>
        <name>[4Fe-4S] cluster</name>
        <dbReference type="ChEBI" id="CHEBI:49883"/>
    </ligand>
</feature>
<reference evidence="8 9" key="1">
    <citation type="submission" date="2019-02" db="EMBL/GenBank/DDBJ databases">
        <authorList>
            <person name="Manzano-Marin A."/>
            <person name="Manzano-Marin A."/>
        </authorList>
    </citation>
    <scope>NUCLEOTIDE SEQUENCE [LARGE SCALE GENOMIC DNA]</scope>
    <source>
        <strain evidence="8 9">BuCisplendens/pseudotsugae</strain>
    </source>
</reference>
<dbReference type="InterPro" id="IPR017726">
    <property type="entry name" value="Fe/S_biogenesis_protein_NfuA"/>
</dbReference>
<feature type="binding site" evidence="5">
    <location>
        <position position="154"/>
    </location>
    <ligand>
        <name>[4Fe-4S] cluster</name>
        <dbReference type="ChEBI" id="CHEBI:49883"/>
    </ligand>
</feature>
<evidence type="ECO:0000313" key="8">
    <source>
        <dbReference type="EMBL" id="VFP77933.1"/>
    </source>
</evidence>
<comment type="function">
    <text evidence="5">Involved in iron-sulfur cluster biogenesis. Binds a 4Fe-4S cluster, can transfer this cluster to apoproteins, and thereby intervenes in the maturation of Fe/S proteins. Could also act as a scaffold/chaperone for damaged Fe/S proteins.</text>
</comment>
<dbReference type="SUPFAM" id="SSF117916">
    <property type="entry name" value="Fe-S cluster assembly (FSCA) domain-like"/>
    <property type="match status" value="1"/>
</dbReference>
<dbReference type="Proteomes" id="UP000294466">
    <property type="component" value="Chromosome"/>
</dbReference>
<dbReference type="HAMAP" id="MF_01637">
    <property type="entry name" value="Fe_S_biogen_NfuA"/>
    <property type="match status" value="1"/>
</dbReference>
<name>A0A451CXA8_9GAMM</name>
<dbReference type="PANTHER" id="PTHR11178">
    <property type="entry name" value="IRON-SULFUR CLUSTER SCAFFOLD PROTEIN NFU-RELATED"/>
    <property type="match status" value="1"/>
</dbReference>